<accession>A0ABM9GXZ8</accession>
<reference evidence="1" key="1">
    <citation type="submission" date="2022-03" db="EMBL/GenBank/DDBJ databases">
        <authorList>
            <person name="Leyn A S."/>
        </authorList>
    </citation>
    <scope>NUCLEOTIDE SEQUENCE</scope>
    <source>
        <strain evidence="1">Streptomyces globisporus 4-3</strain>
    </source>
</reference>
<protein>
    <submittedName>
        <fullName evidence="1">Uncharacterized protein</fullName>
    </submittedName>
</protein>
<evidence type="ECO:0000313" key="2">
    <source>
        <dbReference type="Proteomes" id="UP001154015"/>
    </source>
</evidence>
<gene>
    <name evidence="1" type="ORF">SGL43_03482</name>
</gene>
<comment type="caution">
    <text evidence="1">The sequence shown here is derived from an EMBL/GenBank/DDBJ whole genome shotgun (WGS) entry which is preliminary data.</text>
</comment>
<sequence length="38" mass="4131">MRMRAGRQWVSRTATMPLKTPAYAVPSGPIVMGAQLLS</sequence>
<proteinExistence type="predicted"/>
<name>A0ABM9GXZ8_STRGL</name>
<dbReference type="EMBL" id="CAKXYP010000009">
    <property type="protein sequence ID" value="CAH9416457.1"/>
    <property type="molecule type" value="Genomic_DNA"/>
</dbReference>
<evidence type="ECO:0000313" key="1">
    <source>
        <dbReference type="EMBL" id="CAH9416457.1"/>
    </source>
</evidence>
<keyword evidence="2" id="KW-1185">Reference proteome</keyword>
<dbReference type="Proteomes" id="UP001154015">
    <property type="component" value="Unassembled WGS sequence"/>
</dbReference>
<organism evidence="1 2">
    <name type="scientific">Streptomyces globisporus</name>
    <dbReference type="NCBI Taxonomy" id="1908"/>
    <lineage>
        <taxon>Bacteria</taxon>
        <taxon>Bacillati</taxon>
        <taxon>Actinomycetota</taxon>
        <taxon>Actinomycetes</taxon>
        <taxon>Kitasatosporales</taxon>
        <taxon>Streptomycetaceae</taxon>
        <taxon>Streptomyces</taxon>
    </lineage>
</organism>